<accession>A0A0W0RXQ5</accession>
<comment type="caution">
    <text evidence="1">The sequence shown here is derived from an EMBL/GenBank/DDBJ whole genome shotgun (WGS) entry which is preliminary data.</text>
</comment>
<evidence type="ECO:0000313" key="2">
    <source>
        <dbReference type="Proteomes" id="UP000054695"/>
    </source>
</evidence>
<dbReference type="PATRIC" id="fig|447.4.peg.823"/>
<protein>
    <submittedName>
        <fullName evidence="1">Uncharacterized protein</fullName>
    </submittedName>
</protein>
<name>A0A0W0RXQ5_LEGBO</name>
<organism evidence="1 2">
    <name type="scientific">Legionella bozemanae</name>
    <name type="common">Fluoribacter bozemanae</name>
    <dbReference type="NCBI Taxonomy" id="447"/>
    <lineage>
        <taxon>Bacteria</taxon>
        <taxon>Pseudomonadati</taxon>
        <taxon>Pseudomonadota</taxon>
        <taxon>Gammaproteobacteria</taxon>
        <taxon>Legionellales</taxon>
        <taxon>Legionellaceae</taxon>
        <taxon>Legionella</taxon>
    </lineage>
</organism>
<gene>
    <name evidence="1" type="ORF">Lboz_0761</name>
</gene>
<dbReference type="STRING" id="447.Lboz_0761"/>
<proteinExistence type="predicted"/>
<dbReference type="Proteomes" id="UP000054695">
    <property type="component" value="Unassembled WGS sequence"/>
</dbReference>
<keyword evidence="2" id="KW-1185">Reference proteome</keyword>
<evidence type="ECO:0000313" key="1">
    <source>
        <dbReference type="EMBL" id="KTC75661.1"/>
    </source>
</evidence>
<dbReference type="AlphaFoldDB" id="A0A0W0RXQ5"/>
<reference evidence="1 2" key="1">
    <citation type="submission" date="2015-11" db="EMBL/GenBank/DDBJ databases">
        <title>Genomic analysis of 38 Legionella species identifies large and diverse effector repertoires.</title>
        <authorList>
            <person name="Burstein D."/>
            <person name="Amaro F."/>
            <person name="Zusman T."/>
            <person name="Lifshitz Z."/>
            <person name="Cohen O."/>
            <person name="Gilbert J.A."/>
            <person name="Pupko T."/>
            <person name="Shuman H.A."/>
            <person name="Segal G."/>
        </authorList>
    </citation>
    <scope>NUCLEOTIDE SEQUENCE [LARGE SCALE GENOMIC DNA]</scope>
    <source>
        <strain evidence="1 2">WIGA</strain>
    </source>
</reference>
<dbReference type="EMBL" id="LNXU01000008">
    <property type="protein sequence ID" value="KTC75661.1"/>
    <property type="molecule type" value="Genomic_DNA"/>
</dbReference>
<sequence length="279" mass="31649">MLERRFKLLRNDFKMQMRIFWFILFSYLFAAKINAAAPADLMFHDKPIDPLCFFNIEGKTIDLEQCGVEKEKYVVKGHNSQLIAKGYIGYNWQDPQFPDSTEGYSYYKFFNAGESLYWLYTINSGGGTGEFTAIHRVKRKNTDTVEVETLADGDRCNGGLHDVAEINNHLNFSQNLTAYDLIALSKNLNPTVKAYDDLAACAICCVAKAYYEVNSNAQLKLSYVDLGTIEETKEMPDQGALQSCFNQLITSYVTAGKTKLKQNMLDELAAKFKQTCKKN</sequence>